<dbReference type="InterPro" id="IPR007445">
    <property type="entry name" value="PilO"/>
</dbReference>
<organism evidence="3">
    <name type="scientific">uncultured Rubrobacteraceae bacterium</name>
    <dbReference type="NCBI Taxonomy" id="349277"/>
    <lineage>
        <taxon>Bacteria</taxon>
        <taxon>Bacillati</taxon>
        <taxon>Actinomycetota</taxon>
        <taxon>Rubrobacteria</taxon>
        <taxon>Rubrobacterales</taxon>
        <taxon>Rubrobacteraceae</taxon>
        <taxon>environmental samples</taxon>
    </lineage>
</organism>
<feature type="region of interest" description="Disordered" evidence="1">
    <location>
        <begin position="203"/>
        <end position="244"/>
    </location>
</feature>
<evidence type="ECO:0008006" key="4">
    <source>
        <dbReference type="Google" id="ProtNLM"/>
    </source>
</evidence>
<dbReference type="GO" id="GO:0043107">
    <property type="term" value="P:type IV pilus-dependent motility"/>
    <property type="evidence" value="ECO:0007669"/>
    <property type="project" value="InterPro"/>
</dbReference>
<evidence type="ECO:0000256" key="2">
    <source>
        <dbReference type="SAM" id="Phobius"/>
    </source>
</evidence>
<reference evidence="3" key="1">
    <citation type="submission" date="2020-02" db="EMBL/GenBank/DDBJ databases">
        <authorList>
            <person name="Meier V. D."/>
        </authorList>
    </citation>
    <scope>NUCLEOTIDE SEQUENCE</scope>
    <source>
        <strain evidence="3">AVDCRST_MAG37</strain>
    </source>
</reference>
<evidence type="ECO:0000313" key="3">
    <source>
        <dbReference type="EMBL" id="CAA9429995.1"/>
    </source>
</evidence>
<feature type="compositionally biased region" description="Gly residues" evidence="1">
    <location>
        <begin position="213"/>
        <end position="223"/>
    </location>
</feature>
<dbReference type="PANTHER" id="PTHR39555:SF1">
    <property type="entry name" value="TYPE IV PILUS INNER MEMBRANE COMPONENT PILO"/>
    <property type="match status" value="1"/>
</dbReference>
<dbReference type="PANTHER" id="PTHR39555">
    <property type="entry name" value="FIMBRIAL ASSEMBLY PROTEIN PILO-LIKE PROTEIN-RELATED"/>
    <property type="match status" value="1"/>
</dbReference>
<accession>A0A6J4Q247</accession>
<dbReference type="InterPro" id="IPR014717">
    <property type="entry name" value="Transl_elong_EF1B/ribsomal_bS6"/>
</dbReference>
<evidence type="ECO:0000256" key="1">
    <source>
        <dbReference type="SAM" id="MobiDB-lite"/>
    </source>
</evidence>
<feature type="transmembrane region" description="Helical" evidence="2">
    <location>
        <begin position="7"/>
        <end position="26"/>
    </location>
</feature>
<keyword evidence="2" id="KW-1133">Transmembrane helix</keyword>
<sequence>MDRNDRNILILGILILIVLGVGYYFLLFSPLRQEYLTKYNERTQKEARKGQIEQSVARLEGVRRDAPNIERQILELSKRIPEQDEIPTLLVQIESVAIQSGVEQFEITPSPPEAPPNGGGDFSRIPVTMTFLGNYEDLQDFLLRIRNLSRLMTVNQVTYCRFPEPISPEASCGVDIELAEEEGTTDMADRAAPPGSLEVEIQAEVYVQPAAGGTTGGGGGGTAPAGAAAPPPEGGAPKGGGAPK</sequence>
<dbReference type="GO" id="GO:0043683">
    <property type="term" value="P:type IV pilus assembly"/>
    <property type="evidence" value="ECO:0007669"/>
    <property type="project" value="InterPro"/>
</dbReference>
<keyword evidence="2" id="KW-0812">Transmembrane</keyword>
<name>A0A6J4Q247_9ACTN</name>
<dbReference type="EMBL" id="CADCVD010000024">
    <property type="protein sequence ID" value="CAA9429995.1"/>
    <property type="molecule type" value="Genomic_DNA"/>
</dbReference>
<dbReference type="Gene3D" id="3.30.70.60">
    <property type="match status" value="1"/>
</dbReference>
<protein>
    <recommendedName>
        <fullName evidence="4">Type IV pilus biogenesis protein PilO</fullName>
    </recommendedName>
</protein>
<dbReference type="AlphaFoldDB" id="A0A6J4Q247"/>
<dbReference type="Pfam" id="PF04350">
    <property type="entry name" value="PilO"/>
    <property type="match status" value="1"/>
</dbReference>
<gene>
    <name evidence="3" type="ORF">AVDCRST_MAG37-521</name>
</gene>
<proteinExistence type="predicted"/>
<keyword evidence="2" id="KW-0472">Membrane</keyword>